<gene>
    <name evidence="4" type="ORF">MKW94_000323</name>
</gene>
<evidence type="ECO:0000256" key="2">
    <source>
        <dbReference type="ARBA" id="ARBA00022801"/>
    </source>
</evidence>
<keyword evidence="2" id="KW-0378">Hydrolase</keyword>
<sequence length="276" mass="32185">MTTNGVSIRELPNLRPDTQEIYTVTVNGEKITTVVTKHSPTVDDWIEKIYTDYKDCIDAVKKEDDLRRFIVGFDVKWKPNFGDDDHPIATLTLCVYRKCLIFQIMRAVEVPRSLHRFLGDENLRFVGVGIQDAALKLESEYNTRVEKTVDLGDSAAEWYGKKDLKTLGLMELAKFLSNWGQKWYALRMEEIEVPANITSSNWGQKFLTREQIQYACADAYVSFQIGDYLHPYLWMRGNGASYLALWDSCSKKTAEEILKVTEEKRRKQFKYDRWKY</sequence>
<dbReference type="Pfam" id="PF01612">
    <property type="entry name" value="DNA_pol_A_exo1"/>
    <property type="match status" value="1"/>
</dbReference>
<name>A0AA41V1J7_PAPNU</name>
<dbReference type="InterPro" id="IPR002562">
    <property type="entry name" value="3'-5'_exonuclease_dom"/>
</dbReference>
<dbReference type="CDD" id="cd06141">
    <property type="entry name" value="WRN_exo"/>
    <property type="match status" value="1"/>
</dbReference>
<protein>
    <recommendedName>
        <fullName evidence="3">3'-5' exonuclease domain-containing protein</fullName>
    </recommendedName>
</protein>
<comment type="caution">
    <text evidence="4">The sequence shown here is derived from an EMBL/GenBank/DDBJ whole genome shotgun (WGS) entry which is preliminary data.</text>
</comment>
<keyword evidence="5" id="KW-1185">Reference proteome</keyword>
<evidence type="ECO:0000259" key="3">
    <source>
        <dbReference type="Pfam" id="PF01612"/>
    </source>
</evidence>
<reference evidence="4" key="1">
    <citation type="submission" date="2022-03" db="EMBL/GenBank/DDBJ databases">
        <title>A functionally conserved STORR gene fusion in Papaver species that diverged 16.8 million years ago.</title>
        <authorList>
            <person name="Catania T."/>
        </authorList>
    </citation>
    <scope>NUCLEOTIDE SEQUENCE</scope>
    <source>
        <strain evidence="4">S-191538</strain>
    </source>
</reference>
<dbReference type="InterPro" id="IPR012337">
    <property type="entry name" value="RNaseH-like_sf"/>
</dbReference>
<dbReference type="AlphaFoldDB" id="A0AA41V1J7"/>
<dbReference type="GO" id="GO:0005634">
    <property type="term" value="C:nucleus"/>
    <property type="evidence" value="ECO:0007669"/>
    <property type="project" value="TreeGrafter"/>
</dbReference>
<dbReference type="EMBL" id="JAJJMA010106901">
    <property type="protein sequence ID" value="MCL7030935.1"/>
    <property type="molecule type" value="Genomic_DNA"/>
</dbReference>
<accession>A0AA41V1J7</accession>
<dbReference type="GO" id="GO:0005737">
    <property type="term" value="C:cytoplasm"/>
    <property type="evidence" value="ECO:0007669"/>
    <property type="project" value="TreeGrafter"/>
</dbReference>
<dbReference type="SUPFAM" id="SSF53098">
    <property type="entry name" value="Ribonuclease H-like"/>
    <property type="match status" value="1"/>
</dbReference>
<dbReference type="GO" id="GO:0006139">
    <property type="term" value="P:nucleobase-containing compound metabolic process"/>
    <property type="evidence" value="ECO:0007669"/>
    <property type="project" value="InterPro"/>
</dbReference>
<dbReference type="GO" id="GO:0003676">
    <property type="term" value="F:nucleic acid binding"/>
    <property type="evidence" value="ECO:0007669"/>
    <property type="project" value="InterPro"/>
</dbReference>
<dbReference type="GO" id="GO:0008408">
    <property type="term" value="F:3'-5' exonuclease activity"/>
    <property type="evidence" value="ECO:0007669"/>
    <property type="project" value="InterPro"/>
</dbReference>
<evidence type="ECO:0000313" key="5">
    <source>
        <dbReference type="Proteomes" id="UP001177140"/>
    </source>
</evidence>
<evidence type="ECO:0000313" key="4">
    <source>
        <dbReference type="EMBL" id="MCL7030935.1"/>
    </source>
</evidence>
<organism evidence="4 5">
    <name type="scientific">Papaver nudicaule</name>
    <name type="common">Iceland poppy</name>
    <dbReference type="NCBI Taxonomy" id="74823"/>
    <lineage>
        <taxon>Eukaryota</taxon>
        <taxon>Viridiplantae</taxon>
        <taxon>Streptophyta</taxon>
        <taxon>Embryophyta</taxon>
        <taxon>Tracheophyta</taxon>
        <taxon>Spermatophyta</taxon>
        <taxon>Magnoliopsida</taxon>
        <taxon>Ranunculales</taxon>
        <taxon>Papaveraceae</taxon>
        <taxon>Papaveroideae</taxon>
        <taxon>Papaver</taxon>
    </lineage>
</organism>
<feature type="domain" description="3'-5' exonuclease" evidence="3">
    <location>
        <begin position="71"/>
        <end position="233"/>
    </location>
</feature>
<evidence type="ECO:0000256" key="1">
    <source>
        <dbReference type="ARBA" id="ARBA00022722"/>
    </source>
</evidence>
<dbReference type="PANTHER" id="PTHR13620">
    <property type="entry name" value="3-5 EXONUCLEASE"/>
    <property type="match status" value="1"/>
</dbReference>
<dbReference type="Gene3D" id="3.30.420.10">
    <property type="entry name" value="Ribonuclease H-like superfamily/Ribonuclease H"/>
    <property type="match status" value="1"/>
</dbReference>
<dbReference type="Proteomes" id="UP001177140">
    <property type="component" value="Unassembled WGS sequence"/>
</dbReference>
<dbReference type="PANTHER" id="PTHR13620:SF121">
    <property type="entry name" value="EMB|CAB82946.1-RELATED"/>
    <property type="match status" value="1"/>
</dbReference>
<dbReference type="InterPro" id="IPR051132">
    <property type="entry name" value="3-5_Exonuclease_domain"/>
</dbReference>
<proteinExistence type="predicted"/>
<dbReference type="InterPro" id="IPR036397">
    <property type="entry name" value="RNaseH_sf"/>
</dbReference>
<keyword evidence="1" id="KW-0540">Nuclease</keyword>